<comment type="subcellular location">
    <subcellularLocation>
        <location evidence="1">Membrane</location>
        <topology evidence="1">Multi-pass membrane protein</topology>
    </subcellularLocation>
</comment>
<feature type="transmembrane region" description="Helical" evidence="6">
    <location>
        <begin position="9"/>
        <end position="31"/>
    </location>
</feature>
<dbReference type="Pfam" id="PF01569">
    <property type="entry name" value="PAP2"/>
    <property type="match status" value="1"/>
</dbReference>
<feature type="domain" description="Phosphatidic acid phosphatase type 2/haloperoxidase" evidence="7">
    <location>
        <begin position="122"/>
        <end position="277"/>
    </location>
</feature>
<dbReference type="SUPFAM" id="SSF48317">
    <property type="entry name" value="Acid phosphatase/Vanadium-dependent haloperoxidase"/>
    <property type="match status" value="1"/>
</dbReference>
<dbReference type="OrthoDB" id="8907274at2759"/>
<name>A0A6A4WP82_AMPAM</name>
<sequence length="378" mass="41963">MGEYESNNLLVPLFLLETVVTGCLAVIFYYLKYLDNFKDRRYPLPCTDIQWISYPYYQDTKGLPLSMTNPGLYTACFFIPTLIVIFFEIIHWFFYQGSKKAIVAACPNWTFHFFTRRVIRIVGTLLFGYFLTTVLVFTLKYMFAVPRPHFLAACQPNATALYIACGGDIYTDHLNTSAMFLPSETICQAGPRALTDALQSFPSEHGALAAFCGVFLAAYMHRMTSFRRLVTPRPLLVFLSLLGGVTPGIGSLNAFQVRWADLLVGYLIGTLVAVYLTQVSLAQFVTERHPAPPLQTVATLAGGPQSQAALSFGTQEDAAVLFHSPGLDRDGPPSIPRANPNSPVKVTEVSNRASFVEPSGSYTNRAYLGPRVLPRRAY</sequence>
<evidence type="ECO:0000256" key="5">
    <source>
        <dbReference type="ARBA" id="ARBA00023136"/>
    </source>
</evidence>
<gene>
    <name evidence="8" type="primary">PLPPR4_1</name>
    <name evidence="8" type="ORF">FJT64_022823</name>
</gene>
<feature type="transmembrane region" description="Helical" evidence="6">
    <location>
        <begin position="205"/>
        <end position="223"/>
    </location>
</feature>
<dbReference type="InterPro" id="IPR043216">
    <property type="entry name" value="PAP-like"/>
</dbReference>
<evidence type="ECO:0000256" key="2">
    <source>
        <dbReference type="ARBA" id="ARBA00008816"/>
    </source>
</evidence>
<feature type="transmembrane region" description="Helical" evidence="6">
    <location>
        <begin position="121"/>
        <end position="143"/>
    </location>
</feature>
<feature type="transmembrane region" description="Helical" evidence="6">
    <location>
        <begin position="235"/>
        <end position="257"/>
    </location>
</feature>
<dbReference type="Gene3D" id="1.20.144.10">
    <property type="entry name" value="Phosphatidic acid phosphatase type 2/haloperoxidase"/>
    <property type="match status" value="1"/>
</dbReference>
<keyword evidence="4 6" id="KW-1133">Transmembrane helix</keyword>
<keyword evidence="5 6" id="KW-0472">Membrane</keyword>
<comment type="similarity">
    <text evidence="2">Belongs to the PA-phosphatase related phosphoesterase family.</text>
</comment>
<evidence type="ECO:0000256" key="3">
    <source>
        <dbReference type="ARBA" id="ARBA00022692"/>
    </source>
</evidence>
<proteinExistence type="inferred from homology"/>
<dbReference type="InterPro" id="IPR000326">
    <property type="entry name" value="PAP2/HPO"/>
</dbReference>
<dbReference type="GO" id="GO:0007165">
    <property type="term" value="P:signal transduction"/>
    <property type="evidence" value="ECO:0007669"/>
    <property type="project" value="TreeGrafter"/>
</dbReference>
<protein>
    <submittedName>
        <fullName evidence="8">Phospholipid phosphatase-related protein type 4</fullName>
    </submittedName>
</protein>
<dbReference type="GO" id="GO:0008195">
    <property type="term" value="F:phosphatidate phosphatase activity"/>
    <property type="evidence" value="ECO:0007669"/>
    <property type="project" value="TreeGrafter"/>
</dbReference>
<comment type="caution">
    <text evidence="8">The sequence shown here is derived from an EMBL/GenBank/DDBJ whole genome shotgun (WGS) entry which is preliminary data.</text>
</comment>
<dbReference type="PANTHER" id="PTHR10165:SF103">
    <property type="entry name" value="PHOSPHOLIPID PHOSPHATASE HOMOLOG 1.2 HOMOLOG"/>
    <property type="match status" value="1"/>
</dbReference>
<evidence type="ECO:0000313" key="8">
    <source>
        <dbReference type="EMBL" id="KAF0305540.1"/>
    </source>
</evidence>
<reference evidence="8 9" key="1">
    <citation type="submission" date="2019-07" db="EMBL/GenBank/DDBJ databases">
        <title>Draft genome assembly of a fouling barnacle, Amphibalanus amphitrite (Darwin, 1854): The first reference genome for Thecostraca.</title>
        <authorList>
            <person name="Kim W."/>
        </authorList>
    </citation>
    <scope>NUCLEOTIDE SEQUENCE [LARGE SCALE GENOMIC DNA]</scope>
    <source>
        <strain evidence="8">SNU_AA5</strain>
        <tissue evidence="8">Soma without cirri and trophi</tissue>
    </source>
</reference>
<keyword evidence="3 6" id="KW-0812">Transmembrane</keyword>
<dbReference type="InterPro" id="IPR036938">
    <property type="entry name" value="PAP2/HPO_sf"/>
</dbReference>
<dbReference type="SMART" id="SM00014">
    <property type="entry name" value="acidPPc"/>
    <property type="match status" value="1"/>
</dbReference>
<dbReference type="EMBL" id="VIIS01000743">
    <property type="protein sequence ID" value="KAF0305540.1"/>
    <property type="molecule type" value="Genomic_DNA"/>
</dbReference>
<dbReference type="AlphaFoldDB" id="A0A6A4WP82"/>
<evidence type="ECO:0000259" key="7">
    <source>
        <dbReference type="SMART" id="SM00014"/>
    </source>
</evidence>
<dbReference type="GO" id="GO:0046839">
    <property type="term" value="P:phospholipid dephosphorylation"/>
    <property type="evidence" value="ECO:0007669"/>
    <property type="project" value="TreeGrafter"/>
</dbReference>
<feature type="transmembrane region" description="Helical" evidence="6">
    <location>
        <begin position="72"/>
        <end position="94"/>
    </location>
</feature>
<evidence type="ECO:0000256" key="6">
    <source>
        <dbReference type="SAM" id="Phobius"/>
    </source>
</evidence>
<organism evidence="8 9">
    <name type="scientific">Amphibalanus amphitrite</name>
    <name type="common">Striped barnacle</name>
    <name type="synonym">Balanus amphitrite</name>
    <dbReference type="NCBI Taxonomy" id="1232801"/>
    <lineage>
        <taxon>Eukaryota</taxon>
        <taxon>Metazoa</taxon>
        <taxon>Ecdysozoa</taxon>
        <taxon>Arthropoda</taxon>
        <taxon>Crustacea</taxon>
        <taxon>Multicrustacea</taxon>
        <taxon>Cirripedia</taxon>
        <taxon>Thoracica</taxon>
        <taxon>Thoracicalcarea</taxon>
        <taxon>Balanomorpha</taxon>
        <taxon>Balanoidea</taxon>
        <taxon>Balanidae</taxon>
        <taxon>Amphibalaninae</taxon>
        <taxon>Amphibalanus</taxon>
    </lineage>
</organism>
<dbReference type="GO" id="GO:0005886">
    <property type="term" value="C:plasma membrane"/>
    <property type="evidence" value="ECO:0007669"/>
    <property type="project" value="TreeGrafter"/>
</dbReference>
<evidence type="ECO:0000256" key="4">
    <source>
        <dbReference type="ARBA" id="ARBA00022989"/>
    </source>
</evidence>
<dbReference type="GO" id="GO:0006644">
    <property type="term" value="P:phospholipid metabolic process"/>
    <property type="evidence" value="ECO:0007669"/>
    <property type="project" value="InterPro"/>
</dbReference>
<feature type="transmembrane region" description="Helical" evidence="6">
    <location>
        <begin position="263"/>
        <end position="285"/>
    </location>
</feature>
<accession>A0A6A4WP82</accession>
<evidence type="ECO:0000313" key="9">
    <source>
        <dbReference type="Proteomes" id="UP000440578"/>
    </source>
</evidence>
<keyword evidence="9" id="KW-1185">Reference proteome</keyword>
<dbReference type="PANTHER" id="PTHR10165">
    <property type="entry name" value="LIPID PHOSPHATE PHOSPHATASE"/>
    <property type="match status" value="1"/>
</dbReference>
<evidence type="ECO:0000256" key="1">
    <source>
        <dbReference type="ARBA" id="ARBA00004141"/>
    </source>
</evidence>
<dbReference type="Proteomes" id="UP000440578">
    <property type="component" value="Unassembled WGS sequence"/>
</dbReference>